<name>A0A182VPB9_ANOME</name>
<organism evidence="2 3">
    <name type="scientific">Anopheles merus</name>
    <name type="common">Mosquito</name>
    <dbReference type="NCBI Taxonomy" id="30066"/>
    <lineage>
        <taxon>Eukaryota</taxon>
        <taxon>Metazoa</taxon>
        <taxon>Ecdysozoa</taxon>
        <taxon>Arthropoda</taxon>
        <taxon>Hexapoda</taxon>
        <taxon>Insecta</taxon>
        <taxon>Pterygota</taxon>
        <taxon>Neoptera</taxon>
        <taxon>Endopterygota</taxon>
        <taxon>Diptera</taxon>
        <taxon>Nematocera</taxon>
        <taxon>Culicoidea</taxon>
        <taxon>Culicidae</taxon>
        <taxon>Anophelinae</taxon>
        <taxon>Anopheles</taxon>
    </lineage>
</organism>
<feature type="region of interest" description="Disordered" evidence="1">
    <location>
        <begin position="41"/>
        <end position="61"/>
    </location>
</feature>
<proteinExistence type="predicted"/>
<protein>
    <submittedName>
        <fullName evidence="2">Uncharacterized protein</fullName>
    </submittedName>
</protein>
<dbReference type="EnsemblMetazoa" id="AMEM018370-RA">
    <property type="protein sequence ID" value="AMEM018370-PA"/>
    <property type="gene ID" value="AMEM018370"/>
</dbReference>
<evidence type="ECO:0000313" key="2">
    <source>
        <dbReference type="EnsemblMetazoa" id="AMEM018370-PA"/>
    </source>
</evidence>
<feature type="compositionally biased region" description="Basic and acidic residues" evidence="1">
    <location>
        <begin position="46"/>
        <end position="61"/>
    </location>
</feature>
<dbReference type="AlphaFoldDB" id="A0A182VPB9"/>
<accession>A0A182VPB9</accession>
<evidence type="ECO:0000313" key="3">
    <source>
        <dbReference type="Proteomes" id="UP000075903"/>
    </source>
</evidence>
<dbReference type="VEuPathDB" id="VectorBase:AMEM018370"/>
<keyword evidence="3" id="KW-1185">Reference proteome</keyword>
<dbReference type="Proteomes" id="UP000075903">
    <property type="component" value="Unassembled WGS sequence"/>
</dbReference>
<reference evidence="2" key="1">
    <citation type="submission" date="2020-05" db="UniProtKB">
        <authorList>
            <consortium name="EnsemblMetazoa"/>
        </authorList>
    </citation>
    <scope>IDENTIFICATION</scope>
    <source>
        <strain evidence="2">MAF</strain>
    </source>
</reference>
<evidence type="ECO:0000256" key="1">
    <source>
        <dbReference type="SAM" id="MobiDB-lite"/>
    </source>
</evidence>
<sequence length="113" mass="12202">MLPRVPDSTLSFPAAPALSTGINYCGSASKMAVYLRPACAKPPGSAERKQHVPHTTSEERSQRGAYLNVRLLQLDAILAVICTTAAALPLTDGRPIVRASSFRGQLPQWQCRQ</sequence>